<evidence type="ECO:0000256" key="2">
    <source>
        <dbReference type="ARBA" id="ARBA00022642"/>
    </source>
</evidence>
<dbReference type="SUPFAM" id="SSF52499">
    <property type="entry name" value="Isochorismatase-like hydrolases"/>
    <property type="match status" value="1"/>
</dbReference>
<sequence>MALQRVPASMSASCSIFVGNVPYDASEDELKELFGRVGNVTSVRLVLDKDTKTPKGYAFADFADPASVQAAVEKLNHVEYNGRKLRIDAAERELQNPFREDGPGVSKGKGKGRAMGDKAALAALGIAEAPPKAAPPEPSGPHFTSAAEDPKRVGMRDLPGGDLMKSVAELLKRKRLRASDLFKKIDSSGDGNVTGEELRMGLHDLGFKLSDADLASIMAVIDKDGGGEVSVKEFDRAMRAAEKLPSKKEKHELSKGIPAKKAGITEEEKEEFRQIFCLFKQLTQPFLTHHNTAEIFKQFDTNGNGELEATELRSFFKQAFPETELSETEMNDLVTQFDTDQNGTIGLNELQAFLRCYEPWTKTIQRKTALLVIDVQNDFITGTLAVQNSDSIVKVINEIRDQFDCVVISYDWHPQDHCSFVESANDGKLKIKETGSVGSFKAFNQVTLLADDDRAEHAQMLYPRHCVQKSWGSECHKDLIVKPQDMSVYKGQKANIDSYSAFFDNCKANDTGLTKQLEDAGVTDVYCCGLVFDICVKSSALHGAENGFRVSVIEDACKPLSESEVEPTKKLLAEAGVKVMSSSKATEEVKQIGGGKMALKEFVESVKPHKRARSAAGADENVALTAWNETGHIGADDLETLLEAVGLKLSPLQMEAMIGEIDVDGNGEIDFGEFCNSMARRMSSIEYEPEEVSNAFKAFAKRSAPEGMIRVHDLREAIRTYMHAEVSDSQVEELLQHYKECFVSTPESEWEFFKYKDYIDLMSPLADRQPSK</sequence>
<dbReference type="Proteomes" id="UP001642464">
    <property type="component" value="Unassembled WGS sequence"/>
</dbReference>
<evidence type="ECO:0000259" key="12">
    <source>
        <dbReference type="PROSITE" id="PS50222"/>
    </source>
</evidence>
<dbReference type="InterPro" id="IPR002048">
    <property type="entry name" value="EF_hand_dom"/>
</dbReference>
<feature type="domain" description="EF-hand" evidence="12">
    <location>
        <begin position="287"/>
        <end position="322"/>
    </location>
</feature>
<gene>
    <name evidence="13" type="ORF">SCF082_LOCUS20789</name>
</gene>
<evidence type="ECO:0000313" key="14">
    <source>
        <dbReference type="Proteomes" id="UP001642464"/>
    </source>
</evidence>
<protein>
    <recommendedName>
        <fullName evidence="7">nicotinamidase</fullName>
        <ecNumber evidence="7">3.5.1.19</ecNumber>
    </recommendedName>
    <alternativeName>
        <fullName evidence="8">Nicotinamide deamidase</fullName>
    </alternativeName>
</protein>
<feature type="domain" description="EF-hand" evidence="12">
    <location>
        <begin position="173"/>
        <end position="208"/>
    </location>
</feature>
<dbReference type="EC" id="3.5.1.19" evidence="7"/>
<evidence type="ECO:0000256" key="3">
    <source>
        <dbReference type="ARBA" id="ARBA00022723"/>
    </source>
</evidence>
<dbReference type="Pfam" id="PF00857">
    <property type="entry name" value="Isochorismatase"/>
    <property type="match status" value="1"/>
</dbReference>
<dbReference type="InterPro" id="IPR000868">
    <property type="entry name" value="Isochorismatase-like_dom"/>
</dbReference>
<proteinExistence type="inferred from homology"/>
<feature type="domain" description="EF-hand" evidence="12">
    <location>
        <begin position="209"/>
        <end position="244"/>
    </location>
</feature>
<evidence type="ECO:0000256" key="5">
    <source>
        <dbReference type="ARBA" id="ARBA00022837"/>
    </source>
</evidence>
<dbReference type="CDD" id="cd00051">
    <property type="entry name" value="EFh"/>
    <property type="match status" value="3"/>
</dbReference>
<name>A0ABP0L4Y7_9DINO</name>
<dbReference type="PROSITE" id="PS50222">
    <property type="entry name" value="EF_HAND_2"/>
    <property type="match status" value="5"/>
</dbReference>
<evidence type="ECO:0000256" key="1">
    <source>
        <dbReference type="ARBA" id="ARBA00006336"/>
    </source>
</evidence>
<dbReference type="Pfam" id="PF00076">
    <property type="entry name" value="RRM_1"/>
    <property type="match status" value="1"/>
</dbReference>
<dbReference type="PANTHER" id="PTHR11080">
    <property type="entry name" value="PYRAZINAMIDASE/NICOTINAMIDASE"/>
    <property type="match status" value="1"/>
</dbReference>
<dbReference type="PROSITE" id="PS50102">
    <property type="entry name" value="RRM"/>
    <property type="match status" value="1"/>
</dbReference>
<accession>A0ABP0L4Y7</accession>
<dbReference type="InterPro" id="IPR000504">
    <property type="entry name" value="RRM_dom"/>
</dbReference>
<evidence type="ECO:0000313" key="13">
    <source>
        <dbReference type="EMBL" id="CAK9034228.1"/>
    </source>
</evidence>
<dbReference type="SMART" id="SM00054">
    <property type="entry name" value="EFh"/>
    <property type="match status" value="5"/>
</dbReference>
<dbReference type="InterPro" id="IPR036380">
    <property type="entry name" value="Isochorismatase-like_sf"/>
</dbReference>
<keyword evidence="4" id="KW-0378">Hydrolase</keyword>
<feature type="compositionally biased region" description="Basic and acidic residues" evidence="10">
    <location>
        <begin position="93"/>
        <end position="102"/>
    </location>
</feature>
<keyword evidence="14" id="KW-1185">Reference proteome</keyword>
<dbReference type="Gene3D" id="1.10.238.10">
    <property type="entry name" value="EF-hand"/>
    <property type="match status" value="3"/>
</dbReference>
<dbReference type="EMBL" id="CAXAMM010014614">
    <property type="protein sequence ID" value="CAK9034228.1"/>
    <property type="molecule type" value="Genomic_DNA"/>
</dbReference>
<comment type="similarity">
    <text evidence="1">Belongs to the isochorismatase family.</text>
</comment>
<comment type="caution">
    <text evidence="13">The sequence shown here is derived from an EMBL/GenBank/DDBJ whole genome shotgun (WGS) entry which is preliminary data.</text>
</comment>
<dbReference type="InterPro" id="IPR052347">
    <property type="entry name" value="Isochorismatase_Nicotinamidase"/>
</dbReference>
<dbReference type="InterPro" id="IPR018247">
    <property type="entry name" value="EF_Hand_1_Ca_BS"/>
</dbReference>
<evidence type="ECO:0000256" key="6">
    <source>
        <dbReference type="ARBA" id="ARBA00037900"/>
    </source>
</evidence>
<dbReference type="PROSITE" id="PS00018">
    <property type="entry name" value="EF_HAND_1"/>
    <property type="match status" value="5"/>
</dbReference>
<feature type="domain" description="EF-hand" evidence="12">
    <location>
        <begin position="649"/>
        <end position="684"/>
    </location>
</feature>
<feature type="domain" description="EF-hand" evidence="12">
    <location>
        <begin position="325"/>
        <end position="360"/>
    </location>
</feature>
<dbReference type="PANTHER" id="PTHR11080:SF2">
    <property type="entry name" value="LD05707P"/>
    <property type="match status" value="1"/>
</dbReference>
<dbReference type="Pfam" id="PF13833">
    <property type="entry name" value="EF-hand_8"/>
    <property type="match status" value="1"/>
</dbReference>
<evidence type="ECO:0000259" key="11">
    <source>
        <dbReference type="PROSITE" id="PS50102"/>
    </source>
</evidence>
<feature type="domain" description="RRM" evidence="11">
    <location>
        <begin position="14"/>
        <end position="92"/>
    </location>
</feature>
<organism evidence="13 14">
    <name type="scientific">Durusdinium trenchii</name>
    <dbReference type="NCBI Taxonomy" id="1381693"/>
    <lineage>
        <taxon>Eukaryota</taxon>
        <taxon>Sar</taxon>
        <taxon>Alveolata</taxon>
        <taxon>Dinophyceae</taxon>
        <taxon>Suessiales</taxon>
        <taxon>Symbiodiniaceae</taxon>
        <taxon>Durusdinium</taxon>
    </lineage>
</organism>
<comment type="pathway">
    <text evidence="6">Cofactor biosynthesis; nicotinate biosynthesis; nicotinate from nicotinamide: step 1/1.</text>
</comment>
<dbReference type="InterPro" id="IPR011992">
    <property type="entry name" value="EF-hand-dom_pair"/>
</dbReference>
<dbReference type="SMART" id="SM00360">
    <property type="entry name" value="RRM"/>
    <property type="match status" value="1"/>
</dbReference>
<dbReference type="Gene3D" id="3.40.50.850">
    <property type="entry name" value="Isochorismatase-like"/>
    <property type="match status" value="1"/>
</dbReference>
<dbReference type="SUPFAM" id="SSF54928">
    <property type="entry name" value="RNA-binding domain, RBD"/>
    <property type="match status" value="1"/>
</dbReference>
<evidence type="ECO:0000256" key="10">
    <source>
        <dbReference type="SAM" id="MobiDB-lite"/>
    </source>
</evidence>
<dbReference type="InterPro" id="IPR035979">
    <property type="entry name" value="RBD_domain_sf"/>
</dbReference>
<reference evidence="13 14" key="1">
    <citation type="submission" date="2024-02" db="EMBL/GenBank/DDBJ databases">
        <authorList>
            <person name="Chen Y."/>
            <person name="Shah S."/>
            <person name="Dougan E. K."/>
            <person name="Thang M."/>
            <person name="Chan C."/>
        </authorList>
    </citation>
    <scope>NUCLEOTIDE SEQUENCE [LARGE SCALE GENOMIC DNA]</scope>
</reference>
<evidence type="ECO:0000256" key="7">
    <source>
        <dbReference type="ARBA" id="ARBA00039017"/>
    </source>
</evidence>
<keyword evidence="9" id="KW-0694">RNA-binding</keyword>
<keyword evidence="2" id="KW-0662">Pyridine nucleotide biosynthesis</keyword>
<dbReference type="Pfam" id="PF13499">
    <property type="entry name" value="EF-hand_7"/>
    <property type="match status" value="2"/>
</dbReference>
<dbReference type="Gene3D" id="3.30.70.330">
    <property type="match status" value="1"/>
</dbReference>
<keyword evidence="3" id="KW-0479">Metal-binding</keyword>
<keyword evidence="5" id="KW-0106">Calcium</keyword>
<dbReference type="SUPFAM" id="SSF47473">
    <property type="entry name" value="EF-hand"/>
    <property type="match status" value="2"/>
</dbReference>
<evidence type="ECO:0000256" key="9">
    <source>
        <dbReference type="PROSITE-ProRule" id="PRU00176"/>
    </source>
</evidence>
<evidence type="ECO:0000256" key="8">
    <source>
        <dbReference type="ARBA" id="ARBA00043224"/>
    </source>
</evidence>
<feature type="region of interest" description="Disordered" evidence="10">
    <location>
        <begin position="93"/>
        <end position="113"/>
    </location>
</feature>
<feature type="region of interest" description="Disordered" evidence="10">
    <location>
        <begin position="130"/>
        <end position="152"/>
    </location>
</feature>
<dbReference type="InterPro" id="IPR012677">
    <property type="entry name" value="Nucleotide-bd_a/b_plait_sf"/>
</dbReference>
<evidence type="ECO:0000256" key="4">
    <source>
        <dbReference type="ARBA" id="ARBA00022801"/>
    </source>
</evidence>